<dbReference type="InterPro" id="IPR019734">
    <property type="entry name" value="TPR_rpt"/>
</dbReference>
<dbReference type="OMA" id="FRWAQNS"/>
<dbReference type="STRING" id="857967.G0R672"/>
<dbReference type="AlphaFoldDB" id="G0R672"/>
<dbReference type="SUPFAM" id="SSF48452">
    <property type="entry name" value="TPR-like"/>
    <property type="match status" value="1"/>
</dbReference>
<dbReference type="GeneID" id="14903097"/>
<evidence type="ECO:0000313" key="2">
    <source>
        <dbReference type="Proteomes" id="UP000008983"/>
    </source>
</evidence>
<proteinExistence type="predicted"/>
<dbReference type="InterPro" id="IPR011990">
    <property type="entry name" value="TPR-like_helical_dom_sf"/>
</dbReference>
<dbReference type="SMART" id="SM00028">
    <property type="entry name" value="TPR"/>
    <property type="match status" value="4"/>
</dbReference>
<accession>G0R672</accession>
<dbReference type="InterPro" id="IPR011993">
    <property type="entry name" value="PH-like_dom_sf"/>
</dbReference>
<gene>
    <name evidence="1" type="ORF">IMG5_202740</name>
</gene>
<evidence type="ECO:0008006" key="3">
    <source>
        <dbReference type="Google" id="ProtNLM"/>
    </source>
</evidence>
<sequence length="638" mass="75185">MSDEESSDGEEQINLEQIKYNSLIIEAYNSFQKRDLKQAIEYYNKALLDLEHYQDFDRIALVQANLAVIYFHSCQYKQSEQLLKKSLQTLEKVNQISEHRNALYVKIYANLCVVYIILNRYDEAQQSNEQAINIIINSQDKQKKDLLEELVYLYFRFISFKNMGDGQFDNLESKYQGATLACFYSSMALNRELCNDLVGAVNYHQKALKVWEQVNDQGFIIISLKHLIYLLQNLNESQNNIIQYQNMLNYYLQTDEFKGINPETLFKDFENKINCAKQVNIKKIFIQINIYYVYFKKKKKQITNSVKRLENGLNDQILNISSNSLLKQNNAEVLNDFGENFWKQALRLRLTSSIRYSQQIIQGKKLDQEQKQALQIGLDQMKQTIIMLKQEKHPLVEKQLINMPFTQQAVSNLKASISKLNKMILKFIFLDAFDKLQMNAVNKSRLSAVNRQQKKINNIIENAYKYTMVGDYLLKCNKTSNGRLQKFFKLAQDCTLRWTAREKNINNKSKVQFYHMQEVRGVVYGKVTDVMCKPYNKKLQSWLCFSLILKSRSLDFFCEPDQINKWLIALGSETKKFNPGSYALRPAQVYWRKMKLILYYYFVEPHLQKGKTFYHSFVKVIIAFGRNQYKLPIINNTK</sequence>
<dbReference type="RefSeq" id="XP_004023920.1">
    <property type="nucleotide sequence ID" value="XM_004023871.1"/>
</dbReference>
<organism evidence="1 2">
    <name type="scientific">Ichthyophthirius multifiliis</name>
    <name type="common">White spot disease agent</name>
    <name type="synonym">Ich</name>
    <dbReference type="NCBI Taxonomy" id="5932"/>
    <lineage>
        <taxon>Eukaryota</taxon>
        <taxon>Sar</taxon>
        <taxon>Alveolata</taxon>
        <taxon>Ciliophora</taxon>
        <taxon>Intramacronucleata</taxon>
        <taxon>Oligohymenophorea</taxon>
        <taxon>Hymenostomatida</taxon>
        <taxon>Ophryoglenina</taxon>
        <taxon>Ichthyophthirius</taxon>
    </lineage>
</organism>
<dbReference type="EMBL" id="GL984390">
    <property type="protein sequence ID" value="EGR27036.1"/>
    <property type="molecule type" value="Genomic_DNA"/>
</dbReference>
<dbReference type="OrthoDB" id="308224at2759"/>
<reference evidence="1 2" key="1">
    <citation type="submission" date="2011-07" db="EMBL/GenBank/DDBJ databases">
        <authorList>
            <person name="Coyne R."/>
            <person name="Brami D."/>
            <person name="Johnson J."/>
            <person name="Hostetler J."/>
            <person name="Hannick L."/>
            <person name="Clark T."/>
            <person name="Cassidy-Hanley D."/>
            <person name="Inman J."/>
        </authorList>
    </citation>
    <scope>NUCLEOTIDE SEQUENCE [LARGE SCALE GENOMIC DNA]</scope>
    <source>
        <strain evidence="1 2">G5</strain>
    </source>
</reference>
<evidence type="ECO:0000313" key="1">
    <source>
        <dbReference type="EMBL" id="EGR27036.1"/>
    </source>
</evidence>
<dbReference type="Proteomes" id="UP000008983">
    <property type="component" value="Unassembled WGS sequence"/>
</dbReference>
<name>G0R672_ICHMU</name>
<dbReference type="InParanoid" id="G0R672"/>
<dbReference type="Gene3D" id="2.30.29.30">
    <property type="entry name" value="Pleckstrin-homology domain (PH domain)/Phosphotyrosine-binding domain (PTB)"/>
    <property type="match status" value="1"/>
</dbReference>
<keyword evidence="2" id="KW-1185">Reference proteome</keyword>
<dbReference type="eggNOG" id="ENOG502SHVZ">
    <property type="taxonomic scope" value="Eukaryota"/>
</dbReference>
<dbReference type="Gene3D" id="1.25.40.10">
    <property type="entry name" value="Tetratricopeptide repeat domain"/>
    <property type="match status" value="1"/>
</dbReference>
<protein>
    <recommendedName>
        <fullName evidence="3">Tetratricopeptide repeat protein</fullName>
    </recommendedName>
</protein>